<evidence type="ECO:0000256" key="6">
    <source>
        <dbReference type="ARBA" id="ARBA00039113"/>
    </source>
</evidence>
<name>A0ABR1DCK5_NECAM</name>
<feature type="compositionally biased region" description="Polar residues" evidence="7">
    <location>
        <begin position="190"/>
        <end position="199"/>
    </location>
</feature>
<feature type="region of interest" description="Disordered" evidence="7">
    <location>
        <begin position="780"/>
        <end position="845"/>
    </location>
</feature>
<dbReference type="InterPro" id="IPR050378">
    <property type="entry name" value="Metallo-dep_Hydrolases_sf"/>
</dbReference>
<dbReference type="InterPro" id="IPR032466">
    <property type="entry name" value="Metal_Hydrolase"/>
</dbReference>
<feature type="domain" description="Amidohydrolase-related" evidence="8">
    <location>
        <begin position="903"/>
        <end position="1293"/>
    </location>
</feature>
<evidence type="ECO:0000256" key="5">
    <source>
        <dbReference type="ARBA" id="ARBA00036696"/>
    </source>
</evidence>
<comment type="similarity">
    <text evidence="2">Belongs to the metallo-dependent hydrolases superfamily. Hydantoinase/dihydropyrimidinase family.</text>
</comment>
<dbReference type="InterPro" id="IPR011059">
    <property type="entry name" value="Metal-dep_hydrolase_composite"/>
</dbReference>
<feature type="compositionally biased region" description="Acidic residues" evidence="7">
    <location>
        <begin position="272"/>
        <end position="284"/>
    </location>
</feature>
<dbReference type="InterPro" id="IPR006680">
    <property type="entry name" value="Amidohydro-rel"/>
</dbReference>
<evidence type="ECO:0000313" key="10">
    <source>
        <dbReference type="Proteomes" id="UP001303046"/>
    </source>
</evidence>
<dbReference type="CDD" id="cd01314">
    <property type="entry name" value="D-HYD"/>
    <property type="match status" value="1"/>
</dbReference>
<keyword evidence="3" id="KW-0479">Metal-binding</keyword>
<keyword evidence="4" id="KW-0378">Hydrolase</keyword>
<feature type="region of interest" description="Disordered" evidence="7">
    <location>
        <begin position="190"/>
        <end position="224"/>
    </location>
</feature>
<evidence type="ECO:0000256" key="7">
    <source>
        <dbReference type="SAM" id="MobiDB-lite"/>
    </source>
</evidence>
<dbReference type="EC" id="3.5.2.2" evidence="6"/>
<dbReference type="PANTHER" id="PTHR11647">
    <property type="entry name" value="HYDRANTOINASE/DIHYDROPYRIMIDINASE FAMILY MEMBER"/>
    <property type="match status" value="1"/>
</dbReference>
<feature type="domain" description="Amidohydrolase-related" evidence="8">
    <location>
        <begin position="372"/>
        <end position="723"/>
    </location>
</feature>
<organism evidence="9 10">
    <name type="scientific">Necator americanus</name>
    <name type="common">Human hookworm</name>
    <dbReference type="NCBI Taxonomy" id="51031"/>
    <lineage>
        <taxon>Eukaryota</taxon>
        <taxon>Metazoa</taxon>
        <taxon>Ecdysozoa</taxon>
        <taxon>Nematoda</taxon>
        <taxon>Chromadorea</taxon>
        <taxon>Rhabditida</taxon>
        <taxon>Rhabditina</taxon>
        <taxon>Rhabditomorpha</taxon>
        <taxon>Strongyloidea</taxon>
        <taxon>Ancylostomatidae</taxon>
        <taxon>Bunostominae</taxon>
        <taxon>Necator</taxon>
    </lineage>
</organism>
<dbReference type="SUPFAM" id="SSF51556">
    <property type="entry name" value="Metallo-dependent hydrolases"/>
    <property type="match status" value="2"/>
</dbReference>
<evidence type="ECO:0000256" key="2">
    <source>
        <dbReference type="ARBA" id="ARBA00008829"/>
    </source>
</evidence>
<dbReference type="EMBL" id="JAVFWL010000004">
    <property type="protein sequence ID" value="KAK6748219.1"/>
    <property type="molecule type" value="Genomic_DNA"/>
</dbReference>
<dbReference type="PANTHER" id="PTHR11647:SF1">
    <property type="entry name" value="COLLAPSIN RESPONSE MEDIATOR PROTEIN"/>
    <property type="match status" value="1"/>
</dbReference>
<feature type="region of interest" description="Disordered" evidence="7">
    <location>
        <begin position="41"/>
        <end position="104"/>
    </location>
</feature>
<dbReference type="Gene3D" id="3.20.20.140">
    <property type="entry name" value="Metal-dependent hydrolases"/>
    <property type="match status" value="2"/>
</dbReference>
<dbReference type="Pfam" id="PF01979">
    <property type="entry name" value="Amidohydro_1"/>
    <property type="match status" value="2"/>
</dbReference>
<comment type="cofactor">
    <cofactor evidence="1">
        <name>Zn(2+)</name>
        <dbReference type="ChEBI" id="CHEBI:29105"/>
    </cofactor>
</comment>
<feature type="compositionally biased region" description="Polar residues" evidence="7">
    <location>
        <begin position="818"/>
        <end position="834"/>
    </location>
</feature>
<accession>A0ABR1DCK5</accession>
<feature type="compositionally biased region" description="Pro residues" evidence="7">
    <location>
        <begin position="86"/>
        <end position="98"/>
    </location>
</feature>
<evidence type="ECO:0000256" key="1">
    <source>
        <dbReference type="ARBA" id="ARBA00001947"/>
    </source>
</evidence>
<dbReference type="InterPro" id="IPR011778">
    <property type="entry name" value="Hydantoinase/dihydroPyrase"/>
</dbReference>
<feature type="compositionally biased region" description="Polar residues" evidence="7">
    <location>
        <begin position="72"/>
        <end position="84"/>
    </location>
</feature>
<protein>
    <recommendedName>
        <fullName evidence="6">dihydropyrimidinase</fullName>
        <ecNumber evidence="6">3.5.2.2</ecNumber>
    </recommendedName>
</protein>
<feature type="region of interest" description="Disordered" evidence="7">
    <location>
        <begin position="251"/>
        <end position="319"/>
    </location>
</feature>
<evidence type="ECO:0000259" key="8">
    <source>
        <dbReference type="Pfam" id="PF01979"/>
    </source>
</evidence>
<feature type="compositionally biased region" description="Basic and acidic residues" evidence="7">
    <location>
        <begin position="800"/>
        <end position="810"/>
    </location>
</feature>
<dbReference type="Gene3D" id="2.30.40.10">
    <property type="entry name" value="Urease, subunit C, domain 1"/>
    <property type="match status" value="2"/>
</dbReference>
<dbReference type="NCBIfam" id="TIGR02033">
    <property type="entry name" value="D-hydantoinase"/>
    <property type="match status" value="1"/>
</dbReference>
<comment type="caution">
    <text evidence="9">The sequence shown here is derived from an EMBL/GenBank/DDBJ whole genome shotgun (WGS) entry which is preliminary data.</text>
</comment>
<feature type="compositionally biased region" description="Basic and acidic residues" evidence="7">
    <location>
        <begin position="1334"/>
        <end position="1357"/>
    </location>
</feature>
<gene>
    <name evidence="9" type="primary">Necator_chrIV.g14360</name>
    <name evidence="9" type="ORF">RB195_001066</name>
</gene>
<feature type="compositionally biased region" description="Polar residues" evidence="7">
    <location>
        <begin position="43"/>
        <end position="62"/>
    </location>
</feature>
<sequence>MFPFLAPIQTPRQRRSLRLLSENFVEVQFYNGIPDRKERLIVTPTQRPVSRSKGVISTSRPTSRNKSKSPHYVSQPTSARSAKSSPIPPALPDTPPVPSRHRNKGLETSSAMMELFGGGGGSAFGAGSVFDPISRPKDSGSFHRKNILEKELHQLSEWEAVKYPPVKAPFFSEIEDHTMAYDRARKRGNWRSTSSQFDQVAQPGPEWFEDSNNPNMEQQVEPAATTDISCVRTETPNLGDDWKEAKEDVLETPTLSEEEKQRMLASEPGPDLGDDEEVNALDDSESVKRRSDVDAEADDGGAAAARDVEEEASAEGASGAGGMSLIIRGAQVVNDDSVFSADVFIQDGVIRNVGPGLDVPPDAEIIDAGGKMLLPAGIDVHTHLTSPDSADDLATGCKAAVAGGTATVIDVVSPRSGESLTSSFFRVKEGLSSSLCNIGLSIVVQQWSENVKKEMEKVVSEGVNSFIIDVEGDDVLYQVLEHCRILGVHARILPENRTIVPYLERKMLDLGITGPEGFYQSRPEELESERVNSLCVLSHLSNCPVSILSVSSAESLSALERARSTGALAHAEIASAAVAADGTHYFNKCLKHASIHMTEVPLRVEGSSRIVSALASQPLAVCTSGHHAISSESRLCAKDFTSMPKGTVGVEERMCVVWEKAVRTGRIDPMRFVAVTSTNAAKMFNMYPKKGRIAVGADADLVLWDASVRWKLSSSERQSSVDTSLYDGLTIHAQAAVTIVGGQIAWKDGKIQEAKGSFVQLAANSPYLFSVVQQRDKISTAEKVDRGDSAAPNGMLPKRNNQEPLHDRPTPMRKSHLESNISFGTDNRPATTRVRNPPGGRSTGFCVERRSGMSILIKNGTVVNEDAMFKADVLITDGKIAGVGSPIATGDVNIQIIDATDRLVIPGGIDPHTHLQMPFMGEVAADDFYTGTRAAVAGGTTMVIDFVIPSKTMPPLAAYKQWREWADPKVCCDYGLSMAITSWSPEIEKEMEEVVKPEFGVNSFKFFLAYSGMFMVRDEEFYQGMLTCARIGAVARVHAENGSVIQERCKALLEKGITGPEGHTQSRPEELEAEATYRACVMATQANCPLYVVHVMSKGAAKAIAEHRQKGHVVFGEPIAAGLALDGSHYYNPNWMHAAKYVMSPPLSRDPSTPEYLMDMLAAGELHLIGTDNCTFTCKQKQMGLNDFTKIPNGVNGVEDRMSVVWERGVHRGKIDPMRFVQITSSMAAKIFNIYPKKGRIAIGSDADVVIWNPNVSRVVSKTTHHHAIDYNVFEGQVLHGVAETTISRGKVVWMKNTLTVEAGAGRFVTLAPYAPIAYASNAQRAKVMAFRSVKRDEKSEKLPEQKPETNGRERTHAGGRSSITFGDLN</sequence>
<feature type="region of interest" description="Disordered" evidence="7">
    <location>
        <begin position="1334"/>
        <end position="1370"/>
    </location>
</feature>
<keyword evidence="10" id="KW-1185">Reference proteome</keyword>
<evidence type="ECO:0000313" key="9">
    <source>
        <dbReference type="EMBL" id="KAK6748219.1"/>
    </source>
</evidence>
<evidence type="ECO:0000256" key="3">
    <source>
        <dbReference type="ARBA" id="ARBA00022723"/>
    </source>
</evidence>
<reference evidence="9 10" key="1">
    <citation type="submission" date="2023-08" db="EMBL/GenBank/DDBJ databases">
        <title>A Necator americanus chromosomal reference genome.</title>
        <authorList>
            <person name="Ilik V."/>
            <person name="Petrzelkova K.J."/>
            <person name="Pardy F."/>
            <person name="Fuh T."/>
            <person name="Niatou-Singa F.S."/>
            <person name="Gouil Q."/>
            <person name="Baker L."/>
            <person name="Ritchie M.E."/>
            <person name="Jex A.R."/>
            <person name="Gazzola D."/>
            <person name="Li H."/>
            <person name="Toshio Fujiwara R."/>
            <person name="Zhan B."/>
            <person name="Aroian R.V."/>
            <person name="Pafco B."/>
            <person name="Schwarz E.M."/>
        </authorList>
    </citation>
    <scope>NUCLEOTIDE SEQUENCE [LARGE SCALE GENOMIC DNA]</scope>
    <source>
        <strain evidence="9 10">Aroian</strain>
        <tissue evidence="9">Whole animal</tissue>
    </source>
</reference>
<evidence type="ECO:0000256" key="4">
    <source>
        <dbReference type="ARBA" id="ARBA00022801"/>
    </source>
</evidence>
<proteinExistence type="inferred from homology"/>
<comment type="catalytic activity">
    <reaction evidence="5">
        <text>5,6-dihydrouracil + H2O = 3-(carbamoylamino)propanoate + H(+)</text>
        <dbReference type="Rhea" id="RHEA:16121"/>
        <dbReference type="ChEBI" id="CHEBI:11892"/>
        <dbReference type="ChEBI" id="CHEBI:15377"/>
        <dbReference type="ChEBI" id="CHEBI:15378"/>
        <dbReference type="ChEBI" id="CHEBI:15901"/>
        <dbReference type="EC" id="3.5.2.2"/>
    </reaction>
</comment>
<dbReference type="SUPFAM" id="SSF51338">
    <property type="entry name" value="Composite domain of metallo-dependent hydrolases"/>
    <property type="match status" value="3"/>
</dbReference>
<dbReference type="Proteomes" id="UP001303046">
    <property type="component" value="Unassembled WGS sequence"/>
</dbReference>